<proteinExistence type="predicted"/>
<dbReference type="EMBL" id="WIXE01021323">
    <property type="protein sequence ID" value="KAK5968487.1"/>
    <property type="molecule type" value="Genomic_DNA"/>
</dbReference>
<dbReference type="Pfam" id="PF01585">
    <property type="entry name" value="G-patch"/>
    <property type="match status" value="2"/>
</dbReference>
<dbReference type="Proteomes" id="UP001331761">
    <property type="component" value="Unassembled WGS sequence"/>
</dbReference>
<dbReference type="GO" id="GO:0003676">
    <property type="term" value="F:nucleic acid binding"/>
    <property type="evidence" value="ECO:0007669"/>
    <property type="project" value="UniProtKB-UniRule"/>
</dbReference>
<keyword evidence="1" id="KW-0539">Nucleus</keyword>
<evidence type="ECO:0000256" key="1">
    <source>
        <dbReference type="RuleBase" id="RU368012"/>
    </source>
</evidence>
<dbReference type="SMART" id="SM00443">
    <property type="entry name" value="G_patch"/>
    <property type="match status" value="2"/>
</dbReference>
<feature type="domain" description="G-patch" evidence="2">
    <location>
        <begin position="40"/>
        <end position="86"/>
    </location>
</feature>
<comment type="subcellular location">
    <subcellularLocation>
        <location evidence="1">Nucleus</location>
    </subcellularLocation>
</comment>
<dbReference type="AlphaFoldDB" id="A0AAN8F6X6"/>
<evidence type="ECO:0000313" key="3">
    <source>
        <dbReference type="EMBL" id="KAK5968487.1"/>
    </source>
</evidence>
<comment type="catalytic activity">
    <reaction evidence="1">
        <text>a 5'-end (N(7)-methyl 5'-triphosphoguanosine)-ribonucleoside in mRNA + S-adenosyl-L-methionine = a 5'-end (N(7)-methyl 5'-triphosphoguanosine)-(2'-O-methyl-ribonucleoside) in mRNA + S-adenosyl-L-homocysteine + H(+)</text>
        <dbReference type="Rhea" id="RHEA:67020"/>
        <dbReference type="Rhea" id="RHEA-COMP:17167"/>
        <dbReference type="Rhea" id="RHEA-COMP:17168"/>
        <dbReference type="ChEBI" id="CHEBI:15378"/>
        <dbReference type="ChEBI" id="CHEBI:57856"/>
        <dbReference type="ChEBI" id="CHEBI:59789"/>
        <dbReference type="ChEBI" id="CHEBI:156461"/>
        <dbReference type="ChEBI" id="CHEBI:167609"/>
        <dbReference type="EC" id="2.1.1.57"/>
    </reaction>
</comment>
<dbReference type="PANTHER" id="PTHR16121:SF0">
    <property type="entry name" value="CAP-SPECIFIC MRNA (NUCLEOSIDE-2'-O-)-METHYLTRANSFERASE 1"/>
    <property type="match status" value="1"/>
</dbReference>
<protein>
    <recommendedName>
        <fullName evidence="1">Cap-specific mRNA (nucleoside-2'-O-)-methyltransferase 1</fullName>
        <ecNumber evidence="1">2.1.1.57</ecNumber>
    </recommendedName>
    <alternativeName>
        <fullName evidence="1">Cap1 2'O-ribose methyltransferase 1</fullName>
    </alternativeName>
</protein>
<dbReference type="PROSITE" id="PS50174">
    <property type="entry name" value="G_PATCH"/>
    <property type="match status" value="2"/>
</dbReference>
<keyword evidence="4" id="KW-1185">Reference proteome</keyword>
<dbReference type="InterPro" id="IPR000467">
    <property type="entry name" value="G_patch_dom"/>
</dbReference>
<comment type="caution">
    <text evidence="3">The sequence shown here is derived from an EMBL/GenBank/DDBJ whole genome shotgun (WGS) entry which is preliminary data.</text>
</comment>
<reference evidence="3 4" key="1">
    <citation type="submission" date="2019-10" db="EMBL/GenBank/DDBJ databases">
        <title>Assembly and Annotation for the nematode Trichostrongylus colubriformis.</title>
        <authorList>
            <person name="Martin J."/>
        </authorList>
    </citation>
    <scope>NUCLEOTIDE SEQUENCE [LARGE SCALE GENOMIC DNA]</scope>
    <source>
        <strain evidence="3">G859</strain>
        <tissue evidence="3">Whole worm</tissue>
    </source>
</reference>
<organism evidence="3 4">
    <name type="scientific">Trichostrongylus colubriformis</name>
    <name type="common">Black scour worm</name>
    <dbReference type="NCBI Taxonomy" id="6319"/>
    <lineage>
        <taxon>Eukaryota</taxon>
        <taxon>Metazoa</taxon>
        <taxon>Ecdysozoa</taxon>
        <taxon>Nematoda</taxon>
        <taxon>Chromadorea</taxon>
        <taxon>Rhabditida</taxon>
        <taxon>Rhabditina</taxon>
        <taxon>Rhabditomorpha</taxon>
        <taxon>Strongyloidea</taxon>
        <taxon>Trichostrongylidae</taxon>
        <taxon>Trichostrongylus</taxon>
    </lineage>
</organism>
<gene>
    <name evidence="3" type="ORF">GCK32_006904</name>
</gene>
<keyword evidence="1" id="KW-0808">Transferase</keyword>
<keyword evidence="1" id="KW-0489">Methyltransferase</keyword>
<dbReference type="GO" id="GO:0006370">
    <property type="term" value="P:7-methylguanosine mRNA capping"/>
    <property type="evidence" value="ECO:0007669"/>
    <property type="project" value="UniProtKB-UniRule"/>
</dbReference>
<dbReference type="Gene3D" id="3.40.50.12760">
    <property type="match status" value="1"/>
</dbReference>
<evidence type="ECO:0000313" key="4">
    <source>
        <dbReference type="Proteomes" id="UP001331761"/>
    </source>
</evidence>
<dbReference type="InterPro" id="IPR050851">
    <property type="entry name" value="mRNA_Cap_2O-Ribose_MeTrfase"/>
</dbReference>
<dbReference type="GO" id="GO:0016556">
    <property type="term" value="P:mRNA modification"/>
    <property type="evidence" value="ECO:0007669"/>
    <property type="project" value="UniProtKB-UniRule"/>
</dbReference>
<dbReference type="PANTHER" id="PTHR16121">
    <property type="entry name" value="CAP-SPECIFIC MRNA (NUCLEOSIDE-2'-O-)-METHYLTRANSFERASE 1-RELATED"/>
    <property type="match status" value="1"/>
</dbReference>
<name>A0AAN8F6X6_TRICO</name>
<keyword evidence="1" id="KW-0507">mRNA processing</keyword>
<dbReference type="GO" id="GO:0032259">
    <property type="term" value="P:methylation"/>
    <property type="evidence" value="ECO:0007669"/>
    <property type="project" value="UniProtKB-KW"/>
</dbReference>
<sequence>MSNAKKMMAMMGYKEGTGLGKAKQEDLEPLPAKVDAVEKPMSNAEKMMAMMGYKEGTGLGKAKQGMVEAVALSTQRGRFGLGHNRTKTIGIGRDFLETWNGSKEDKTFEEHVRWMATCPESTRDWVLDYLEGSEWIEIGEKRLSIDDETNFCDGEILRKMLQSKNVFDVVPHRDLREAQARATPYETIGAAFFRNRTAMKVANLDRTFGFIFSGETEEKLLVPSYSHFHHNLFVTF</sequence>
<feature type="domain" description="G-patch" evidence="2">
    <location>
        <begin position="1"/>
        <end position="46"/>
    </location>
</feature>
<dbReference type="EC" id="2.1.1.57" evidence="1"/>
<evidence type="ECO:0000259" key="2">
    <source>
        <dbReference type="PROSITE" id="PS50174"/>
    </source>
</evidence>
<accession>A0AAN8F6X6</accession>
<dbReference type="GO" id="GO:0004483">
    <property type="term" value="F:methyltransferase cap1 activity"/>
    <property type="evidence" value="ECO:0007669"/>
    <property type="project" value="UniProtKB-UniRule"/>
</dbReference>
<keyword evidence="1" id="KW-0506">mRNA capping</keyword>
<keyword evidence="1" id="KW-0949">S-adenosyl-L-methionine</keyword>
<comment type="function">
    <text evidence="1">S-adenosyl-L-methionine-dependent methyltransferase that mediates RNA cap1 2'-O-ribose methylation to the 5'-cap structure of RNAs. Methylates the ribose of the first nucleotide of a m(7)GpppG-capped mRNA to produce m(7)GpppNmp (cap1).</text>
</comment>
<dbReference type="GO" id="GO:0005634">
    <property type="term" value="C:nucleus"/>
    <property type="evidence" value="ECO:0007669"/>
    <property type="project" value="UniProtKB-SubCell"/>
</dbReference>
<dbReference type="GO" id="GO:0005737">
    <property type="term" value="C:cytoplasm"/>
    <property type="evidence" value="ECO:0007669"/>
    <property type="project" value="TreeGrafter"/>
</dbReference>